<accession>A0A444X8X6</accession>
<reference evidence="1 2" key="1">
    <citation type="submission" date="2019-01" db="EMBL/GenBank/DDBJ databases">
        <title>Sequencing of cultivated peanut Arachis hypogaea provides insights into genome evolution and oil improvement.</title>
        <authorList>
            <person name="Chen X."/>
        </authorList>
    </citation>
    <scope>NUCLEOTIDE SEQUENCE [LARGE SCALE GENOMIC DNA]</scope>
    <source>
        <strain evidence="2">cv. Fuhuasheng</strain>
        <tissue evidence="1">Leaves</tissue>
    </source>
</reference>
<dbReference type="AlphaFoldDB" id="A0A444X8X6"/>
<dbReference type="PANTHER" id="PTHR34560">
    <property type="entry name" value="POLYKETIDE CYCLASE/DEHYDRASE/LIPID TRANSPORT SUPERFAMILY PROTEIN"/>
    <property type="match status" value="1"/>
</dbReference>
<protein>
    <recommendedName>
        <fullName evidence="3">START domain-containing protein</fullName>
    </recommendedName>
</protein>
<keyword evidence="2" id="KW-1185">Reference proteome</keyword>
<dbReference type="Proteomes" id="UP000289738">
    <property type="component" value="Chromosome B10"/>
</dbReference>
<dbReference type="PANTHER" id="PTHR34560:SF1">
    <property type="entry name" value="START DOMAIN-CONTAINING PROTEIN"/>
    <property type="match status" value="1"/>
</dbReference>
<evidence type="ECO:0000313" key="1">
    <source>
        <dbReference type="EMBL" id="RYQ86145.1"/>
    </source>
</evidence>
<evidence type="ECO:0008006" key="3">
    <source>
        <dbReference type="Google" id="ProtNLM"/>
    </source>
</evidence>
<dbReference type="Gene3D" id="3.30.530.20">
    <property type="match status" value="1"/>
</dbReference>
<dbReference type="SUPFAM" id="SSF55961">
    <property type="entry name" value="Bet v1-like"/>
    <property type="match status" value="1"/>
</dbReference>
<dbReference type="EMBL" id="SDMP01000020">
    <property type="protein sequence ID" value="RYQ86145.1"/>
    <property type="molecule type" value="Genomic_DNA"/>
</dbReference>
<gene>
    <name evidence="1" type="ORF">Ahy_B10g105823</name>
</gene>
<name>A0A444X8X6_ARAHY</name>
<sequence>MNKDRLIVYFQNQTHKMEKKRETVEYRERLDNTLASPHLTNYHMLKNLVQTQLLHSSKQQGDRDNLVETKTAELSNFLDMLRSVSEYSEGSSTSTPSRTDWKIKQDNEEFRVMYREGPEGTPFHSLLAEGYVDGPVDVCLCLSWETPLYNKWWPHIIVPTFKITAAECLQKIQIGEQISLVRMKLSWPLSTREAIVHYYLFEYYQDDLVVVLLNSVSDSKSITGFNSDVIPDAKDAVRIDVVGGFALQKVTPERSYFRTIANLDIKLDFVPPSLINFISRQLVGSGFRLYQKAVASMMKNDELSKVLEEPLYVRVHQALYSSNSGPNTMEGEDLTQVTSIHSADDLIQSKHDGGDRADQHTNNFNSDEIVEVDSKEIVEADNKEIVQIEEEEEDNKKDHGKRNVYISSEVRQALETLEKAISVVREHGFQFHSLLPSATFASEGSIHIEKGGTVDSNSAKQNPETEAIQVPNSNIQGETSQEEPVINSEIPNSRHTGANAILKEVNYNKVVPASPSPEQNLSRSVIEASHVDWYSLKDREMLNHTRLDNKQLNTATFQDLLASDDTKKPSRKEKHRYCCFLH</sequence>
<dbReference type="STRING" id="3818.A0A444X8X6"/>
<comment type="caution">
    <text evidence="1">The sequence shown here is derived from an EMBL/GenBank/DDBJ whole genome shotgun (WGS) entry which is preliminary data.</text>
</comment>
<dbReference type="InterPro" id="IPR023393">
    <property type="entry name" value="START-like_dom_sf"/>
</dbReference>
<organism evidence="1 2">
    <name type="scientific">Arachis hypogaea</name>
    <name type="common">Peanut</name>
    <dbReference type="NCBI Taxonomy" id="3818"/>
    <lineage>
        <taxon>Eukaryota</taxon>
        <taxon>Viridiplantae</taxon>
        <taxon>Streptophyta</taxon>
        <taxon>Embryophyta</taxon>
        <taxon>Tracheophyta</taxon>
        <taxon>Spermatophyta</taxon>
        <taxon>Magnoliopsida</taxon>
        <taxon>eudicotyledons</taxon>
        <taxon>Gunneridae</taxon>
        <taxon>Pentapetalae</taxon>
        <taxon>rosids</taxon>
        <taxon>fabids</taxon>
        <taxon>Fabales</taxon>
        <taxon>Fabaceae</taxon>
        <taxon>Papilionoideae</taxon>
        <taxon>50 kb inversion clade</taxon>
        <taxon>dalbergioids sensu lato</taxon>
        <taxon>Dalbergieae</taxon>
        <taxon>Pterocarpus clade</taxon>
        <taxon>Arachis</taxon>
    </lineage>
</organism>
<evidence type="ECO:0000313" key="2">
    <source>
        <dbReference type="Proteomes" id="UP000289738"/>
    </source>
</evidence>
<proteinExistence type="predicted"/>